<comment type="caution">
    <text evidence="12">The sequence shown here is derived from an EMBL/GenBank/DDBJ whole genome shotgun (WGS) entry which is preliminary data.</text>
</comment>
<keyword evidence="7" id="KW-0449">Lipoprotein</keyword>
<dbReference type="EMBL" id="MDYN01000029">
    <property type="protein sequence ID" value="OQD81103.1"/>
    <property type="molecule type" value="Genomic_DNA"/>
</dbReference>
<keyword evidence="9" id="KW-0812">Transmembrane</keyword>
<dbReference type="GO" id="GO:0005886">
    <property type="term" value="C:plasma membrane"/>
    <property type="evidence" value="ECO:0007669"/>
    <property type="project" value="UniProtKB-SubCell"/>
</dbReference>
<dbReference type="InterPro" id="IPR046936">
    <property type="entry name" value="BIM1-like"/>
</dbReference>
<evidence type="ECO:0000256" key="3">
    <source>
        <dbReference type="ARBA" id="ARBA00022622"/>
    </source>
</evidence>
<feature type="domain" description="Copper acquisition factor BIM1-like" evidence="11">
    <location>
        <begin position="26"/>
        <end position="171"/>
    </location>
</feature>
<evidence type="ECO:0000256" key="4">
    <source>
        <dbReference type="ARBA" id="ARBA00022729"/>
    </source>
</evidence>
<evidence type="ECO:0000256" key="10">
    <source>
        <dbReference type="SAM" id="SignalP"/>
    </source>
</evidence>
<dbReference type="PANTHER" id="PTHR34992">
    <property type="entry name" value="HYPHAL ANASTAMOSIS-7 PROTEIN"/>
    <property type="match status" value="1"/>
</dbReference>
<comment type="subcellular location">
    <subcellularLocation>
        <location evidence="1">Cell membrane</location>
        <topology evidence="1">Lipid-anchor</topology>
        <topology evidence="1">GPI-anchor</topology>
    </subcellularLocation>
</comment>
<sequence length="263" mass="27491">MQPYTALLALATLYASYVNAAEATDMGPAAFLWPPDRAWGAAQDNTAPCGSTAGVTNRTEFPLTNGEVSLVLQDESYNVNLAISFNNNPTSNADFTTLVSSTNFPDLDPGHECYSVPNPPSNITSGANATLQLSYLSTFDMETNSTFYACADITYVPLASFTTNVLCFNVSEPTSTDSGSRGSSATSTSSSKSSSNGGGGLSGGQIAGIVVGCVAGAVLAAVALFVLWTRYQRKVQRDKVIAVRMSDWANQPGKTVSNGSNEV</sequence>
<keyword evidence="4 10" id="KW-0732">Signal</keyword>
<dbReference type="Proteomes" id="UP000191672">
    <property type="component" value="Unassembled WGS sequence"/>
</dbReference>
<evidence type="ECO:0000256" key="6">
    <source>
        <dbReference type="ARBA" id="ARBA00023180"/>
    </source>
</evidence>
<reference evidence="13" key="1">
    <citation type="journal article" date="2017" name="Nat. Microbiol.">
        <title>Global analysis of biosynthetic gene clusters reveals vast potential of secondary metabolite production in Penicillium species.</title>
        <authorList>
            <person name="Nielsen J.C."/>
            <person name="Grijseels S."/>
            <person name="Prigent S."/>
            <person name="Ji B."/>
            <person name="Dainat J."/>
            <person name="Nielsen K.F."/>
            <person name="Frisvad J.C."/>
            <person name="Workman M."/>
            <person name="Nielsen J."/>
        </authorList>
    </citation>
    <scope>NUCLEOTIDE SEQUENCE [LARGE SCALE GENOMIC DNA]</scope>
    <source>
        <strain evidence="13">IBT 31811</strain>
    </source>
</reference>
<gene>
    <name evidence="12" type="ORF">PENANT_c029G05773</name>
</gene>
<evidence type="ECO:0000256" key="9">
    <source>
        <dbReference type="SAM" id="Phobius"/>
    </source>
</evidence>
<feature type="signal peptide" evidence="10">
    <location>
        <begin position="1"/>
        <end position="23"/>
    </location>
</feature>
<accession>A0A1V6PVX9</accession>
<evidence type="ECO:0000256" key="5">
    <source>
        <dbReference type="ARBA" id="ARBA00023136"/>
    </source>
</evidence>
<evidence type="ECO:0000313" key="13">
    <source>
        <dbReference type="Proteomes" id="UP000191672"/>
    </source>
</evidence>
<dbReference type="CDD" id="cd21176">
    <property type="entry name" value="LPMO_auxiliary-like"/>
    <property type="match status" value="1"/>
</dbReference>
<evidence type="ECO:0000256" key="8">
    <source>
        <dbReference type="SAM" id="MobiDB-lite"/>
    </source>
</evidence>
<dbReference type="STRING" id="416450.A0A1V6PVX9"/>
<keyword evidence="3" id="KW-0336">GPI-anchor</keyword>
<keyword evidence="2" id="KW-1003">Cell membrane</keyword>
<feature type="compositionally biased region" description="Low complexity" evidence="8">
    <location>
        <begin position="174"/>
        <end position="195"/>
    </location>
</feature>
<keyword evidence="5 9" id="KW-0472">Membrane</keyword>
<keyword evidence="13" id="KW-1185">Reference proteome</keyword>
<dbReference type="InterPro" id="IPR046530">
    <property type="entry name" value="BIM1-like_dom"/>
</dbReference>
<keyword evidence="9" id="KW-1133">Transmembrane helix</keyword>
<feature type="region of interest" description="Disordered" evidence="8">
    <location>
        <begin position="173"/>
        <end position="199"/>
    </location>
</feature>
<evidence type="ECO:0000256" key="7">
    <source>
        <dbReference type="ARBA" id="ARBA00023288"/>
    </source>
</evidence>
<keyword evidence="6" id="KW-0325">Glycoprotein</keyword>
<evidence type="ECO:0000256" key="2">
    <source>
        <dbReference type="ARBA" id="ARBA00022475"/>
    </source>
</evidence>
<evidence type="ECO:0000313" key="12">
    <source>
        <dbReference type="EMBL" id="OQD81103.1"/>
    </source>
</evidence>
<feature type="chain" id="PRO_5012845127" description="Copper acquisition factor BIM1-like domain-containing protein" evidence="10">
    <location>
        <begin position="24"/>
        <end position="263"/>
    </location>
</feature>
<name>A0A1V6PVX9_9EURO</name>
<protein>
    <recommendedName>
        <fullName evidence="11">Copper acquisition factor BIM1-like domain-containing protein</fullName>
    </recommendedName>
</protein>
<evidence type="ECO:0000259" key="11">
    <source>
        <dbReference type="Pfam" id="PF20238"/>
    </source>
</evidence>
<dbReference type="AlphaFoldDB" id="A0A1V6PVX9"/>
<dbReference type="PANTHER" id="PTHR34992:SF5">
    <property type="entry name" value="ANCHORED PROTEIN, PUTATIVE (AFU_ORTHOLOGUE AFUA_6G02800)-RELATED"/>
    <property type="match status" value="1"/>
</dbReference>
<proteinExistence type="predicted"/>
<organism evidence="12 13">
    <name type="scientific">Penicillium antarcticum</name>
    <dbReference type="NCBI Taxonomy" id="416450"/>
    <lineage>
        <taxon>Eukaryota</taxon>
        <taxon>Fungi</taxon>
        <taxon>Dikarya</taxon>
        <taxon>Ascomycota</taxon>
        <taxon>Pezizomycotina</taxon>
        <taxon>Eurotiomycetes</taxon>
        <taxon>Eurotiomycetidae</taxon>
        <taxon>Eurotiales</taxon>
        <taxon>Aspergillaceae</taxon>
        <taxon>Penicillium</taxon>
    </lineage>
</organism>
<feature type="transmembrane region" description="Helical" evidence="9">
    <location>
        <begin position="206"/>
        <end position="229"/>
    </location>
</feature>
<dbReference type="Pfam" id="PF20238">
    <property type="entry name" value="BIM1-like_dom"/>
    <property type="match status" value="1"/>
</dbReference>
<evidence type="ECO:0000256" key="1">
    <source>
        <dbReference type="ARBA" id="ARBA00004609"/>
    </source>
</evidence>
<dbReference type="GO" id="GO:0098552">
    <property type="term" value="C:side of membrane"/>
    <property type="evidence" value="ECO:0007669"/>
    <property type="project" value="UniProtKB-KW"/>
</dbReference>